<organism evidence="2 3">
    <name type="scientific">Pseudoxanthomonas composti</name>
    <dbReference type="NCBI Taxonomy" id="2137479"/>
    <lineage>
        <taxon>Bacteria</taxon>
        <taxon>Pseudomonadati</taxon>
        <taxon>Pseudomonadota</taxon>
        <taxon>Gammaproteobacteria</taxon>
        <taxon>Lysobacterales</taxon>
        <taxon>Lysobacteraceae</taxon>
        <taxon>Pseudoxanthomonas</taxon>
    </lineage>
</organism>
<keyword evidence="3" id="KW-1185">Reference proteome</keyword>
<evidence type="ECO:0000256" key="1">
    <source>
        <dbReference type="SAM" id="Phobius"/>
    </source>
</evidence>
<dbReference type="PANTHER" id="PTHR38043:SF1">
    <property type="entry name" value="PROTEIN HEMX"/>
    <property type="match status" value="1"/>
</dbReference>
<feature type="transmembrane region" description="Helical" evidence="1">
    <location>
        <begin position="15"/>
        <end position="35"/>
    </location>
</feature>
<dbReference type="Proteomes" id="UP000289784">
    <property type="component" value="Unassembled WGS sequence"/>
</dbReference>
<dbReference type="InterPro" id="IPR007470">
    <property type="entry name" value="HemX"/>
</dbReference>
<name>A0A4Q1JV17_9GAMM</name>
<protein>
    <recommendedName>
        <fullName evidence="4">Heme biosynthesis operon protein HemX</fullName>
    </recommendedName>
</protein>
<keyword evidence="1" id="KW-1133">Transmembrane helix</keyword>
<evidence type="ECO:0008006" key="4">
    <source>
        <dbReference type="Google" id="ProtNLM"/>
    </source>
</evidence>
<dbReference type="Pfam" id="PF04375">
    <property type="entry name" value="HemX"/>
    <property type="match status" value="2"/>
</dbReference>
<dbReference type="OrthoDB" id="6028255at2"/>
<dbReference type="PANTHER" id="PTHR38043">
    <property type="entry name" value="PROTEIN HEMX"/>
    <property type="match status" value="1"/>
</dbReference>
<keyword evidence="1" id="KW-0472">Membrane</keyword>
<keyword evidence="1" id="KW-0812">Transmembrane</keyword>
<dbReference type="EMBL" id="SAWZ01000004">
    <property type="protein sequence ID" value="RXR05883.1"/>
    <property type="molecule type" value="Genomic_DNA"/>
</dbReference>
<evidence type="ECO:0000313" key="3">
    <source>
        <dbReference type="Proteomes" id="UP000289784"/>
    </source>
</evidence>
<reference evidence="2 3" key="1">
    <citation type="submission" date="2019-01" db="EMBL/GenBank/DDBJ databases">
        <title>Pseudoxanthomonas composti sp. nov., isolated from compost.</title>
        <authorList>
            <person name="Yang G."/>
        </authorList>
    </citation>
    <scope>NUCLEOTIDE SEQUENCE [LARGE SCALE GENOMIC DNA]</scope>
    <source>
        <strain evidence="2 3">GSS15</strain>
    </source>
</reference>
<proteinExistence type="predicted"/>
<evidence type="ECO:0000313" key="2">
    <source>
        <dbReference type="EMBL" id="RXR05883.1"/>
    </source>
</evidence>
<dbReference type="AlphaFoldDB" id="A0A4Q1JV17"/>
<gene>
    <name evidence="2" type="ORF">EPA99_08470</name>
</gene>
<comment type="caution">
    <text evidence="2">The sequence shown here is derived from an EMBL/GenBank/DDBJ whole genome shotgun (WGS) entry which is preliminary data.</text>
</comment>
<accession>A0A4Q1JV17</accession>
<sequence>MSDLHEAPPRGRGRAGWLILLLALAGLVAVGIWLWRSQQARELAARTETEQQLQALTARVDALRSGQRAQASRLQEAATTNRVLRDELLGLTQRSALLEDNVSRLADSTRQGAQALRLDETELMLTLGQQRLAVAGDVTGAQRAYALAARVLDGIDDPRLLNVRQALQQERAALDTLGGGPRQQLGRQLKAIAGQLDRLPLQAPKPGADTLPLWQSLLSPLVQIRPAAGNATLQPANRLAARAALDLELALARTALERGDAEGFRGALQRAGRWLPRLWLDSPQRSSVERALAQLARQPLQLDMPLLGSTLEQLHVLRGGQRPTSPAPTEPRQ</sequence>
<dbReference type="RefSeq" id="WP_129470796.1">
    <property type="nucleotide sequence ID" value="NZ_SAWZ01000004.1"/>
</dbReference>